<gene>
    <name evidence="2" type="ORF">H1191_03965</name>
</gene>
<keyword evidence="3" id="KW-1185">Reference proteome</keyword>
<dbReference type="Gene3D" id="3.90.70.10">
    <property type="entry name" value="Cysteine proteinases"/>
    <property type="match status" value="1"/>
</dbReference>
<comment type="caution">
    <text evidence="2">The sequence shown here is derived from an EMBL/GenBank/DDBJ whole genome shotgun (WGS) entry which is preliminary data.</text>
</comment>
<dbReference type="Pfam" id="PF13529">
    <property type="entry name" value="Peptidase_C39_2"/>
    <property type="match status" value="1"/>
</dbReference>
<dbReference type="EMBL" id="JACEIQ010000002">
    <property type="protein sequence ID" value="MBA4493459.1"/>
    <property type="molecule type" value="Genomic_DNA"/>
</dbReference>
<evidence type="ECO:0000313" key="2">
    <source>
        <dbReference type="EMBL" id="MBA4493459.1"/>
    </source>
</evidence>
<feature type="domain" description="Peptidase C39-like" evidence="1">
    <location>
        <begin position="183"/>
        <end position="317"/>
    </location>
</feature>
<dbReference type="AlphaFoldDB" id="A0A7W2A7T4"/>
<dbReference type="Proteomes" id="UP000535491">
    <property type="component" value="Unassembled WGS sequence"/>
</dbReference>
<organism evidence="2 3">
    <name type="scientific">Paenactinomyces guangxiensis</name>
    <dbReference type="NCBI Taxonomy" id="1490290"/>
    <lineage>
        <taxon>Bacteria</taxon>
        <taxon>Bacillati</taxon>
        <taxon>Bacillota</taxon>
        <taxon>Bacilli</taxon>
        <taxon>Bacillales</taxon>
        <taxon>Thermoactinomycetaceae</taxon>
        <taxon>Paenactinomyces</taxon>
    </lineage>
</organism>
<accession>A0A7W2A7T4</accession>
<evidence type="ECO:0000313" key="3">
    <source>
        <dbReference type="Proteomes" id="UP000535491"/>
    </source>
</evidence>
<evidence type="ECO:0000259" key="1">
    <source>
        <dbReference type="Pfam" id="PF13529"/>
    </source>
</evidence>
<name>A0A7W2A7T4_9BACL</name>
<dbReference type="RefSeq" id="WP_181750688.1">
    <property type="nucleotide sequence ID" value="NZ_JACEIQ010000002.1"/>
</dbReference>
<reference evidence="2 3" key="1">
    <citation type="submission" date="2020-07" db="EMBL/GenBank/DDBJ databases">
        <authorList>
            <person name="Feng H."/>
        </authorList>
    </citation>
    <scope>NUCLEOTIDE SEQUENCE [LARGE SCALE GENOMIC DNA]</scope>
    <source>
        <strain evidence="3">s-10</strain>
    </source>
</reference>
<protein>
    <submittedName>
        <fullName evidence="2">C39 family peptidase</fullName>
    </submittedName>
</protein>
<sequence length="362" mass="41073">MDSSKVYCNFSFFEKRGMKRVKQWKDYLILDMENLHITEDKLRRYNVDYYYCGSYTTAPIFLAHKDGVISWQAKTPLGTWLEFDIRSLINDNWTKWYCMGSWSLNSSPFKRRSIRNQFDHFGDVKIDTLVLNDVASAFQVRVTLFTIDLKISPRLYSFGISLSNGTDVGGSRSGPDGANSLVVPKRSQMPFLGGQVMCSPACVSMVLGYWAAVTDNETLDKSVTQVARFVWDSEYKSFGNWSFNIAYIASLGLQAKVVRLCNLNDIEQWIKSKVPVIVSVAYKSGQLKGAPLNETKGHLLVVRGFDELGNVLVNDPAALTDEDVSLTYDRIQFEQVWLNGSNGTAYLIYDPNWPIPKSNGRW</sequence>
<proteinExistence type="predicted"/>
<dbReference type="InterPro" id="IPR039564">
    <property type="entry name" value="Peptidase_C39-like"/>
</dbReference>